<dbReference type="OrthoDB" id="249225at2"/>
<protein>
    <submittedName>
        <fullName evidence="1">Hydrolase 2, exosortase A system-associated</fullName>
    </submittedName>
</protein>
<dbReference type="InterPro" id="IPR017532">
    <property type="entry name" value="Hydrolase-2_PEP"/>
</dbReference>
<dbReference type="SUPFAM" id="SSF53474">
    <property type="entry name" value="alpha/beta-Hydrolases"/>
    <property type="match status" value="1"/>
</dbReference>
<reference evidence="1 2" key="1">
    <citation type="submission" date="2018-12" db="EMBL/GenBank/DDBJ databases">
        <title>Complete genome of Litorilituus sediminis.</title>
        <authorList>
            <person name="Liu A."/>
            <person name="Rong J."/>
        </authorList>
    </citation>
    <scope>NUCLEOTIDE SEQUENCE [LARGE SCALE GENOMIC DNA]</scope>
    <source>
        <strain evidence="1 2">JCM 17549</strain>
    </source>
</reference>
<proteinExistence type="predicted"/>
<evidence type="ECO:0000313" key="2">
    <source>
        <dbReference type="Proteomes" id="UP000290244"/>
    </source>
</evidence>
<name>A0A4P6PAC6_9GAMM</name>
<sequence>MINMHVEFYSGHKGQLFRLVRTPASVNGHLLFVAPLFEQANNTRHMVTKAAIASYDSGYQSIVFDHYGTGDSQGQLADASLSVWQQDIIKQLGELRQVSDKPITLSLSLSAALLLTDDMLAMVDSVQLWQPELNGKRFVQQFKRLALAKDLQKEKSNSNDTCTGSLMTIAGYTMTHSLLDELAKQVLGHISQCQADVEWLEWLAANTELTQGRQKQYDALQQASAKQIQLTTLSDEKFWLATELLVSQQLLTYLHGAFALNAQCGAEYD</sequence>
<dbReference type="EMBL" id="CP034759">
    <property type="protein sequence ID" value="QBG36527.1"/>
    <property type="molecule type" value="Genomic_DNA"/>
</dbReference>
<accession>A0A4P6PAC6</accession>
<gene>
    <name evidence="1" type="ORF">EMK97_12765</name>
</gene>
<dbReference type="NCBIfam" id="TIGR03101">
    <property type="entry name" value="hydr2_PEP"/>
    <property type="match status" value="1"/>
</dbReference>
<dbReference type="AlphaFoldDB" id="A0A4P6PAC6"/>
<dbReference type="Proteomes" id="UP000290244">
    <property type="component" value="Chromosome"/>
</dbReference>
<keyword evidence="1" id="KW-0378">Hydrolase</keyword>
<dbReference type="GO" id="GO:0016787">
    <property type="term" value="F:hydrolase activity"/>
    <property type="evidence" value="ECO:0007669"/>
    <property type="project" value="UniProtKB-KW"/>
</dbReference>
<dbReference type="RefSeq" id="WP_130602762.1">
    <property type="nucleotide sequence ID" value="NZ_CP034759.1"/>
</dbReference>
<dbReference type="KEGG" id="lsd:EMK97_12765"/>
<organism evidence="1 2">
    <name type="scientific">Litorilituus sediminis</name>
    <dbReference type="NCBI Taxonomy" id="718192"/>
    <lineage>
        <taxon>Bacteria</taxon>
        <taxon>Pseudomonadati</taxon>
        <taxon>Pseudomonadota</taxon>
        <taxon>Gammaproteobacteria</taxon>
        <taxon>Alteromonadales</taxon>
        <taxon>Colwelliaceae</taxon>
        <taxon>Litorilituus</taxon>
    </lineage>
</organism>
<dbReference type="InterPro" id="IPR029058">
    <property type="entry name" value="AB_hydrolase_fold"/>
</dbReference>
<keyword evidence="2" id="KW-1185">Reference proteome</keyword>
<evidence type="ECO:0000313" key="1">
    <source>
        <dbReference type="EMBL" id="QBG36527.1"/>
    </source>
</evidence>
<dbReference type="Gene3D" id="3.40.50.1820">
    <property type="entry name" value="alpha/beta hydrolase"/>
    <property type="match status" value="1"/>
</dbReference>